<proteinExistence type="predicted"/>
<evidence type="ECO:0000256" key="1">
    <source>
        <dbReference type="ARBA" id="ARBA00022801"/>
    </source>
</evidence>
<name>A0A3N6ZPD2_9ACTN</name>
<gene>
    <name evidence="3" type="ORF">EHW97_04220</name>
</gene>
<dbReference type="InterPro" id="IPR029058">
    <property type="entry name" value="AB_hydrolase_fold"/>
</dbReference>
<dbReference type="PANTHER" id="PTHR48081">
    <property type="entry name" value="AB HYDROLASE SUPERFAMILY PROTEIN C4A8.06C"/>
    <property type="match status" value="1"/>
</dbReference>
<comment type="caution">
    <text evidence="3">The sequence shown here is derived from an EMBL/GenBank/DDBJ whole genome shotgun (WGS) entry which is preliminary data.</text>
</comment>
<dbReference type="OrthoDB" id="3181909at2"/>
<evidence type="ECO:0000313" key="3">
    <source>
        <dbReference type="EMBL" id="RQN08917.1"/>
    </source>
</evidence>
<dbReference type="InterPro" id="IPR050300">
    <property type="entry name" value="GDXG_lipolytic_enzyme"/>
</dbReference>
<dbReference type="EMBL" id="RQJX01000004">
    <property type="protein sequence ID" value="RQN08917.1"/>
    <property type="molecule type" value="Genomic_DNA"/>
</dbReference>
<dbReference type="Pfam" id="PF07859">
    <property type="entry name" value="Abhydrolase_3"/>
    <property type="match status" value="1"/>
</dbReference>
<organism evidence="3 4">
    <name type="scientific">Aeromicrobium camelliae</name>
    <dbReference type="NCBI Taxonomy" id="1538144"/>
    <lineage>
        <taxon>Bacteria</taxon>
        <taxon>Bacillati</taxon>
        <taxon>Actinomycetota</taxon>
        <taxon>Actinomycetes</taxon>
        <taxon>Propionibacteriales</taxon>
        <taxon>Nocardioidaceae</taxon>
        <taxon>Aeromicrobium</taxon>
    </lineage>
</organism>
<evidence type="ECO:0000259" key="2">
    <source>
        <dbReference type="Pfam" id="PF07859"/>
    </source>
</evidence>
<keyword evidence="1 3" id="KW-0378">Hydrolase</keyword>
<dbReference type="Gene3D" id="3.40.50.1820">
    <property type="entry name" value="alpha/beta hydrolase"/>
    <property type="match status" value="1"/>
</dbReference>
<reference evidence="3 4" key="1">
    <citation type="submission" date="2018-11" db="EMBL/GenBank/DDBJ databases">
        <authorList>
            <person name="Li F."/>
        </authorList>
    </citation>
    <scope>NUCLEOTIDE SEQUENCE [LARGE SCALE GENOMIC DNA]</scope>
    <source>
        <strain evidence="3 4">YS17T</strain>
    </source>
</reference>
<dbReference type="GO" id="GO:0016787">
    <property type="term" value="F:hydrolase activity"/>
    <property type="evidence" value="ECO:0007669"/>
    <property type="project" value="UniProtKB-KW"/>
</dbReference>
<dbReference type="InterPro" id="IPR013094">
    <property type="entry name" value="AB_hydrolase_3"/>
</dbReference>
<dbReference type="SUPFAM" id="SSF53474">
    <property type="entry name" value="alpha/beta-Hydrolases"/>
    <property type="match status" value="1"/>
</dbReference>
<accession>A0A3N6ZPD2</accession>
<dbReference type="PANTHER" id="PTHR48081:SF8">
    <property type="entry name" value="ALPHA_BETA HYDROLASE FOLD-3 DOMAIN-CONTAINING PROTEIN-RELATED"/>
    <property type="match status" value="1"/>
</dbReference>
<keyword evidence="4" id="KW-1185">Reference proteome</keyword>
<protein>
    <submittedName>
        <fullName evidence="3">Alpha/beta hydrolase</fullName>
    </submittedName>
</protein>
<feature type="domain" description="Alpha/beta hydrolase fold-3" evidence="2">
    <location>
        <begin position="83"/>
        <end position="278"/>
    </location>
</feature>
<evidence type="ECO:0000313" key="4">
    <source>
        <dbReference type="Proteomes" id="UP000275225"/>
    </source>
</evidence>
<dbReference type="Proteomes" id="UP000275225">
    <property type="component" value="Unassembled WGS sequence"/>
</dbReference>
<dbReference type="RefSeq" id="WP_124235925.1">
    <property type="nucleotide sequence ID" value="NZ_JBHUFI010000001.1"/>
</dbReference>
<sequence>MSSRVDPLDPAIAALRDGARGSGAAALVDLTPEEARERVSGGDAACAAGPPVDHVEDLLVPTATQASPIRVRRYEHGAPHATLVYAHGGGWVTGDLEYADELCRFLAARAGLRVLSVEYRRAPEHRCPAAVDDVDRCLAWAAEQHRDLPLFVGGDSAGGNLAAVVAQRRRDLVTGLVAVYPVLDHDTTRDSYREQQDGFPIGARDMAWFFDHYTDPDQRSDPRVSPLRGVRAGHPPTYLLTAGHDPLRDEGFAYADALRALGVPLRHDHEPALCHGFLRTTGPSDGARAARDRLVEAVAGFVRDQTSVQQ</sequence>
<dbReference type="AlphaFoldDB" id="A0A3N6ZPD2"/>